<gene>
    <name evidence="1" type="ORF">NYPRO_LOCUS8000</name>
</gene>
<dbReference type="SMART" id="SM01085">
    <property type="entry name" value="CK_II_beta"/>
    <property type="match status" value="1"/>
</dbReference>
<protein>
    <submittedName>
        <fullName evidence="1">(raccoon dog) hypothetical protein</fullName>
    </submittedName>
</protein>
<evidence type="ECO:0000313" key="1">
    <source>
        <dbReference type="EMBL" id="CAD7675205.1"/>
    </source>
</evidence>
<proteinExistence type="predicted"/>
<dbReference type="InterPro" id="IPR000704">
    <property type="entry name" value="Casein_kinase_II_reg-sub"/>
</dbReference>
<reference evidence="1" key="1">
    <citation type="submission" date="2020-12" db="EMBL/GenBank/DDBJ databases">
        <authorList>
            <consortium name="Molecular Ecology Group"/>
        </authorList>
    </citation>
    <scope>NUCLEOTIDE SEQUENCE</scope>
    <source>
        <strain evidence="1">TBG_1078</strain>
    </source>
</reference>
<dbReference type="AlphaFoldDB" id="A0A811YH13"/>
<name>A0A811YH13_NYCPR</name>
<dbReference type="Proteomes" id="UP000645828">
    <property type="component" value="Unassembled WGS sequence"/>
</dbReference>
<dbReference type="GO" id="GO:0005956">
    <property type="term" value="C:protein kinase CK2 complex"/>
    <property type="evidence" value="ECO:0007669"/>
    <property type="project" value="InterPro"/>
</dbReference>
<dbReference type="EMBL" id="CAJHUB010000675">
    <property type="protein sequence ID" value="CAD7675205.1"/>
    <property type="molecule type" value="Genomic_DNA"/>
</dbReference>
<comment type="caution">
    <text evidence="1">The sequence shown here is derived from an EMBL/GenBank/DDBJ whole genome shotgun (WGS) entry which is preliminary data.</text>
</comment>
<evidence type="ECO:0000313" key="2">
    <source>
        <dbReference type="Proteomes" id="UP000645828"/>
    </source>
</evidence>
<accession>A0A811YH13</accession>
<keyword evidence="2" id="KW-1185">Reference proteome</keyword>
<organism evidence="1 2">
    <name type="scientific">Nyctereutes procyonoides</name>
    <name type="common">Raccoon dog</name>
    <name type="synonym">Canis procyonoides</name>
    <dbReference type="NCBI Taxonomy" id="34880"/>
    <lineage>
        <taxon>Eukaryota</taxon>
        <taxon>Metazoa</taxon>
        <taxon>Chordata</taxon>
        <taxon>Craniata</taxon>
        <taxon>Vertebrata</taxon>
        <taxon>Euteleostomi</taxon>
        <taxon>Mammalia</taxon>
        <taxon>Eutheria</taxon>
        <taxon>Laurasiatheria</taxon>
        <taxon>Carnivora</taxon>
        <taxon>Caniformia</taxon>
        <taxon>Canidae</taxon>
        <taxon>Nyctereutes</taxon>
    </lineage>
</organism>
<sequence length="137" mass="15740">MTLDLESDEELEDNPNQSDLIELAAQMLYGLTYYSCYVFANLSIIQIASISSPDIPGEAMMNLFQVRRHTHIQDNLKHHHTDCTYVDICFSHTLFIEHPKCQLQQLTCCFVPRHYSFKIHPMAYNSKSSVTPGAQSR</sequence>
<dbReference type="GO" id="GO:0019887">
    <property type="term" value="F:protein kinase regulator activity"/>
    <property type="evidence" value="ECO:0007669"/>
    <property type="project" value="InterPro"/>
</dbReference>